<accession>A0ABN2RRN7</accession>
<dbReference type="InterPro" id="IPR011020">
    <property type="entry name" value="HTTM-like"/>
</dbReference>
<evidence type="ECO:0000256" key="4">
    <source>
        <dbReference type="ARBA" id="ARBA00023136"/>
    </source>
</evidence>
<dbReference type="EMBL" id="BAAAQM010000019">
    <property type="protein sequence ID" value="GAA1973728.1"/>
    <property type="molecule type" value="Genomic_DNA"/>
</dbReference>
<evidence type="ECO:0000259" key="6">
    <source>
        <dbReference type="SMART" id="SM00752"/>
    </source>
</evidence>
<evidence type="ECO:0000256" key="2">
    <source>
        <dbReference type="ARBA" id="ARBA00022692"/>
    </source>
</evidence>
<evidence type="ECO:0000256" key="5">
    <source>
        <dbReference type="SAM" id="Phobius"/>
    </source>
</evidence>
<comment type="caution">
    <text evidence="7">The sequence shown here is derived from an EMBL/GenBank/DDBJ whole genome shotgun (WGS) entry which is preliminary data.</text>
</comment>
<proteinExistence type="predicted"/>
<name>A0ABN2RRN7_9ACTN</name>
<gene>
    <name evidence="7" type="ORF">GCM10009838_37050</name>
</gene>
<feature type="transmembrane region" description="Helical" evidence="5">
    <location>
        <begin position="130"/>
        <end position="149"/>
    </location>
</feature>
<reference evidence="7 8" key="1">
    <citation type="journal article" date="2019" name="Int. J. Syst. Evol. Microbiol.">
        <title>The Global Catalogue of Microorganisms (GCM) 10K type strain sequencing project: providing services to taxonomists for standard genome sequencing and annotation.</title>
        <authorList>
            <consortium name="The Broad Institute Genomics Platform"/>
            <consortium name="The Broad Institute Genome Sequencing Center for Infectious Disease"/>
            <person name="Wu L."/>
            <person name="Ma J."/>
        </authorList>
    </citation>
    <scope>NUCLEOTIDE SEQUENCE [LARGE SCALE GENOMIC DNA]</scope>
    <source>
        <strain evidence="7 8">JCM 16013</strain>
    </source>
</reference>
<feature type="transmembrane region" description="Helical" evidence="5">
    <location>
        <begin position="221"/>
        <end position="248"/>
    </location>
</feature>
<keyword evidence="3 5" id="KW-1133">Transmembrane helix</keyword>
<protein>
    <recommendedName>
        <fullName evidence="6">HTTM-like domain-containing protein</fullName>
    </recommendedName>
</protein>
<dbReference type="RefSeq" id="WP_344658293.1">
    <property type="nucleotide sequence ID" value="NZ_BAAAQM010000019.1"/>
</dbReference>
<keyword evidence="4 5" id="KW-0472">Membrane</keyword>
<evidence type="ECO:0000313" key="8">
    <source>
        <dbReference type="Proteomes" id="UP001499854"/>
    </source>
</evidence>
<organism evidence="7 8">
    <name type="scientific">Catenulispora subtropica</name>
    <dbReference type="NCBI Taxonomy" id="450798"/>
    <lineage>
        <taxon>Bacteria</taxon>
        <taxon>Bacillati</taxon>
        <taxon>Actinomycetota</taxon>
        <taxon>Actinomycetes</taxon>
        <taxon>Catenulisporales</taxon>
        <taxon>Catenulisporaceae</taxon>
        <taxon>Catenulispora</taxon>
    </lineage>
</organism>
<keyword evidence="8" id="KW-1185">Reference proteome</keyword>
<evidence type="ECO:0000256" key="3">
    <source>
        <dbReference type="ARBA" id="ARBA00022989"/>
    </source>
</evidence>
<feature type="transmembrane region" description="Helical" evidence="5">
    <location>
        <begin position="196"/>
        <end position="215"/>
    </location>
</feature>
<evidence type="ECO:0000313" key="7">
    <source>
        <dbReference type="EMBL" id="GAA1973728.1"/>
    </source>
</evidence>
<dbReference type="SMART" id="SM00752">
    <property type="entry name" value="HTTM"/>
    <property type="match status" value="1"/>
</dbReference>
<evidence type="ECO:0000256" key="1">
    <source>
        <dbReference type="ARBA" id="ARBA00004127"/>
    </source>
</evidence>
<dbReference type="Proteomes" id="UP001499854">
    <property type="component" value="Unassembled WGS sequence"/>
</dbReference>
<keyword evidence="2 5" id="KW-0812">Transmembrane</keyword>
<feature type="transmembrane region" description="Helical" evidence="5">
    <location>
        <begin position="108"/>
        <end position="124"/>
    </location>
</feature>
<comment type="subcellular location">
    <subcellularLocation>
        <location evidence="1">Endomembrane system</location>
        <topology evidence="1">Multi-pass membrane protein</topology>
    </subcellularLocation>
</comment>
<sequence length="251" mass="26982">MVGIGVVISSLEILARPEATNDVSWNSWRVLRLRRSWSAAGWTGRAFSLALDHPQYLVVIAVRTVAAAVLALTGPDGALGALLLWVVTLSLALRGLRTPYGGEGSDQVFLLVCGALALAATFGGQRMALWFIAAQVALSYFTSGFAKILHGDWRNGTALLGVMRTRTWGNEGAARWLDSHTTACRWLSRAMISAEAGFPLVLLAPSWMLPVLIGAGLGFHLIIAIVMGLNCFVWAFASTYPAVIYVVLTRP</sequence>
<feature type="domain" description="HTTM-like" evidence="6">
    <location>
        <begin position="34"/>
        <end position="248"/>
    </location>
</feature>